<evidence type="ECO:0000256" key="5">
    <source>
        <dbReference type="ARBA" id="ARBA00022490"/>
    </source>
</evidence>
<dbReference type="GO" id="GO:0003677">
    <property type="term" value="F:DNA binding"/>
    <property type="evidence" value="ECO:0007669"/>
    <property type="project" value="InterPro"/>
</dbReference>
<dbReference type="SMART" id="SM00320">
    <property type="entry name" value="WD40"/>
    <property type="match status" value="5"/>
</dbReference>
<dbReference type="Gene3D" id="3.90.1110.10">
    <property type="entry name" value="RNA polymerase Rpb2, domain 2"/>
    <property type="match status" value="1"/>
</dbReference>
<dbReference type="Pfam" id="PF04563">
    <property type="entry name" value="RNA_pol_Rpb2_1"/>
    <property type="match status" value="1"/>
</dbReference>
<feature type="domain" description="RNA polymerase Rpb2" evidence="24">
    <location>
        <begin position="1081"/>
        <end position="1127"/>
    </location>
</feature>
<dbReference type="InterPro" id="IPR037034">
    <property type="entry name" value="RNA_pol_Rpb2_2_sf"/>
</dbReference>
<dbReference type="InterPro" id="IPR007644">
    <property type="entry name" value="RNA_pol_bsu_protrusion"/>
</dbReference>
<evidence type="ECO:0000256" key="3">
    <source>
        <dbReference type="ARBA" id="ARBA00006835"/>
    </source>
</evidence>
<dbReference type="PROSITE" id="PS01166">
    <property type="entry name" value="RNA_POL_BETA"/>
    <property type="match status" value="1"/>
</dbReference>
<evidence type="ECO:0000256" key="13">
    <source>
        <dbReference type="ARBA" id="ARBA00048552"/>
    </source>
</evidence>
<dbReference type="Pfam" id="PF00562">
    <property type="entry name" value="RNA_pol_Rpb2_6"/>
    <property type="match status" value="1"/>
</dbReference>
<dbReference type="InterPro" id="IPR007647">
    <property type="entry name" value="RNA_pol_Rpb2_5"/>
</dbReference>
<keyword evidence="10" id="KW-0862">Zinc</keyword>
<comment type="function">
    <text evidence="14">Functions as a component of the Arp2/3 complex which is involved in regulation of actin polymerization and together with an activating nucleation-promoting factor (NPF) mediates the formation of branched actin networks. Arp2/3 complex plays a critical role in the control of cell morphogenesis via the modulation of cell polarity development.</text>
</comment>
<comment type="subcellular location">
    <subcellularLocation>
        <location evidence="1">Cytoplasm</location>
        <location evidence="1">Cytoskeleton</location>
    </subcellularLocation>
</comment>
<dbReference type="InterPro" id="IPR007121">
    <property type="entry name" value="RNA_pol_bsu_CS"/>
</dbReference>
<dbReference type="GO" id="GO:0003899">
    <property type="term" value="F:DNA-directed RNA polymerase activity"/>
    <property type="evidence" value="ECO:0007669"/>
    <property type="project" value="UniProtKB-EC"/>
</dbReference>
<evidence type="ECO:0000313" key="26">
    <source>
        <dbReference type="Proteomes" id="UP000593562"/>
    </source>
</evidence>
<dbReference type="GO" id="GO:0000428">
    <property type="term" value="C:DNA-directed RNA polymerase complex"/>
    <property type="evidence" value="ECO:0007669"/>
    <property type="project" value="UniProtKB-KW"/>
</dbReference>
<dbReference type="CDD" id="cd00653">
    <property type="entry name" value="RNA_pol_B_RPB2"/>
    <property type="match status" value="1"/>
</dbReference>
<evidence type="ECO:0000259" key="21">
    <source>
        <dbReference type="Pfam" id="PF04563"/>
    </source>
</evidence>
<dbReference type="FunFam" id="3.90.1100.10:FF:000015">
    <property type="entry name" value="DNA-directed RNA polymerase subunit beta"/>
    <property type="match status" value="1"/>
</dbReference>
<dbReference type="InterPro" id="IPR014724">
    <property type="entry name" value="RNA_pol_RPB2_OB-fold"/>
</dbReference>
<feature type="repeat" description="WD" evidence="16">
    <location>
        <begin position="140"/>
        <end position="172"/>
    </location>
</feature>
<keyword evidence="26" id="KW-1185">Reference proteome</keyword>
<dbReference type="Pfam" id="PF04567">
    <property type="entry name" value="RNA_pol_Rpb2_5"/>
    <property type="match status" value="1"/>
</dbReference>
<evidence type="ECO:0000259" key="18">
    <source>
        <dbReference type="Pfam" id="PF00562"/>
    </source>
</evidence>
<dbReference type="InParanoid" id="A0A7J7D9Z0"/>
<comment type="catalytic activity">
    <reaction evidence="13 17">
        <text>RNA(n) + a ribonucleoside 5'-triphosphate = RNA(n+1) + diphosphate</text>
        <dbReference type="Rhea" id="RHEA:21248"/>
        <dbReference type="Rhea" id="RHEA-COMP:14527"/>
        <dbReference type="Rhea" id="RHEA-COMP:17342"/>
        <dbReference type="ChEBI" id="CHEBI:33019"/>
        <dbReference type="ChEBI" id="CHEBI:61557"/>
        <dbReference type="ChEBI" id="CHEBI:140395"/>
        <dbReference type="EC" id="2.7.7.6"/>
    </reaction>
</comment>
<comment type="caution">
    <text evidence="25">The sequence shown here is derived from an EMBL/GenBank/DDBJ whole genome shotgun (WGS) entry which is preliminary data.</text>
</comment>
<dbReference type="FunFam" id="2.130.10.10:FF:000331">
    <property type="entry name" value="Actin-related protein 2/3 complex subunit"/>
    <property type="match status" value="1"/>
</dbReference>
<dbReference type="GO" id="GO:0007015">
    <property type="term" value="P:actin filament organization"/>
    <property type="evidence" value="ECO:0007669"/>
    <property type="project" value="UniProtKB-ARBA"/>
</dbReference>
<comment type="similarity">
    <text evidence="2">Belongs to the WD repeat ARPC1 family.</text>
</comment>
<evidence type="ECO:0000256" key="17">
    <source>
        <dbReference type="RuleBase" id="RU363031"/>
    </source>
</evidence>
<keyword evidence="4 17" id="KW-0240">DNA-directed RNA polymerase</keyword>
<dbReference type="InterPro" id="IPR015712">
    <property type="entry name" value="DNA-dir_RNA_pol_su2"/>
</dbReference>
<dbReference type="InterPro" id="IPR007120">
    <property type="entry name" value="DNA-dir_RNAP_su2_dom"/>
</dbReference>
<dbReference type="InterPro" id="IPR007646">
    <property type="entry name" value="RNA_pol_Rpb2_4"/>
</dbReference>
<evidence type="ECO:0000256" key="9">
    <source>
        <dbReference type="ARBA" id="ARBA00022737"/>
    </source>
</evidence>
<keyword evidence="9" id="KW-0677">Repeat</keyword>
<keyword evidence="16" id="KW-0853">WD repeat</keyword>
<dbReference type="InterPro" id="IPR015943">
    <property type="entry name" value="WD40/YVTN_repeat-like_dom_sf"/>
</dbReference>
<evidence type="ECO:0000256" key="6">
    <source>
        <dbReference type="ARBA" id="ARBA00022679"/>
    </source>
</evidence>
<dbReference type="Pfam" id="PF04560">
    <property type="entry name" value="RNA_pol_Rpb2_7"/>
    <property type="match status" value="1"/>
</dbReference>
<dbReference type="GO" id="GO:0046872">
    <property type="term" value="F:metal ion binding"/>
    <property type="evidence" value="ECO:0007669"/>
    <property type="project" value="UniProtKB-KW"/>
</dbReference>
<dbReference type="SUPFAM" id="SSF50978">
    <property type="entry name" value="WD40 repeat-like"/>
    <property type="match status" value="1"/>
</dbReference>
<accession>A0A7J7D9Z0</accession>
<dbReference type="GO" id="GO:0006351">
    <property type="term" value="P:DNA-templated transcription"/>
    <property type="evidence" value="ECO:0007669"/>
    <property type="project" value="InterPro"/>
</dbReference>
<evidence type="ECO:0000259" key="20">
    <source>
        <dbReference type="Pfam" id="PF04561"/>
    </source>
</evidence>
<evidence type="ECO:0000256" key="14">
    <source>
        <dbReference type="ARBA" id="ARBA00059196"/>
    </source>
</evidence>
<protein>
    <recommendedName>
        <fullName evidence="17">DNA-directed RNA polymerase subunit beta</fullName>
        <ecNumber evidence="17">2.7.7.6</ecNumber>
    </recommendedName>
</protein>
<keyword evidence="11 17" id="KW-0804">Transcription</keyword>
<dbReference type="PANTHER" id="PTHR20856">
    <property type="entry name" value="DNA-DIRECTED RNA POLYMERASE I SUBUNIT 2"/>
    <property type="match status" value="1"/>
</dbReference>
<feature type="domain" description="RNA polymerase Rpb2" evidence="20">
    <location>
        <begin position="691"/>
        <end position="832"/>
    </location>
</feature>
<evidence type="ECO:0000256" key="11">
    <source>
        <dbReference type="ARBA" id="ARBA00023163"/>
    </source>
</evidence>
<feature type="domain" description="RNA polymerase Rpb2" evidence="23">
    <location>
        <begin position="1005"/>
        <end position="1066"/>
    </location>
</feature>
<reference evidence="25 26" key="1">
    <citation type="journal article" date="2020" name="Nat. Commun.">
        <title>Genome of Tripterygium wilfordii and identification of cytochrome P450 involved in triptolide biosynthesis.</title>
        <authorList>
            <person name="Tu L."/>
            <person name="Su P."/>
            <person name="Zhang Z."/>
            <person name="Gao L."/>
            <person name="Wang J."/>
            <person name="Hu T."/>
            <person name="Zhou J."/>
            <person name="Zhang Y."/>
            <person name="Zhao Y."/>
            <person name="Liu Y."/>
            <person name="Song Y."/>
            <person name="Tong Y."/>
            <person name="Lu Y."/>
            <person name="Yang J."/>
            <person name="Xu C."/>
            <person name="Jia M."/>
            <person name="Peters R.J."/>
            <person name="Huang L."/>
            <person name="Gao W."/>
        </authorList>
    </citation>
    <scope>NUCLEOTIDE SEQUENCE [LARGE SCALE GENOMIC DNA]</scope>
    <source>
        <strain evidence="26">cv. XIE 37</strain>
        <tissue evidence="25">Leaf</tissue>
    </source>
</reference>
<dbReference type="InterPro" id="IPR007641">
    <property type="entry name" value="RNA_pol_Rpb2_7"/>
</dbReference>
<name>A0A7J7D9Z0_TRIWF</name>
<dbReference type="GO" id="GO:0032549">
    <property type="term" value="F:ribonucleoside binding"/>
    <property type="evidence" value="ECO:0007669"/>
    <property type="project" value="InterPro"/>
</dbReference>
<evidence type="ECO:0000259" key="19">
    <source>
        <dbReference type="Pfam" id="PF04560"/>
    </source>
</evidence>
<dbReference type="Pfam" id="PF04565">
    <property type="entry name" value="RNA_pol_Rpb2_3"/>
    <property type="match status" value="1"/>
</dbReference>
<comment type="subunit">
    <text evidence="15">Component of the Arp2/3 complex composed of ARP2, ARP3, ARPC1/p41-ARC, ARPC2/p34-ARC, ARPC3/p21-ARC, ARPC4/p20-ARC and ARPC5/p16-ARC.</text>
</comment>
<dbReference type="FunFam" id="3.90.1100.10:FF:000012">
    <property type="entry name" value="DNA-directed RNA polymerase subunit beta"/>
    <property type="match status" value="1"/>
</dbReference>
<evidence type="ECO:0000256" key="10">
    <source>
        <dbReference type="ARBA" id="ARBA00022833"/>
    </source>
</evidence>
<dbReference type="Gene3D" id="2.40.50.150">
    <property type="match status" value="1"/>
</dbReference>
<dbReference type="Gene3D" id="2.40.270.10">
    <property type="entry name" value="DNA-directed RNA polymerase, subunit 2, domain 6"/>
    <property type="match status" value="1"/>
</dbReference>
<dbReference type="Gene3D" id="3.90.1100.10">
    <property type="match status" value="2"/>
</dbReference>
<dbReference type="Proteomes" id="UP000593562">
    <property type="component" value="Unassembled WGS sequence"/>
</dbReference>
<evidence type="ECO:0000259" key="22">
    <source>
        <dbReference type="Pfam" id="PF04565"/>
    </source>
</evidence>
<dbReference type="EC" id="2.7.7.6" evidence="17"/>
<feature type="domain" description="DNA-directed RNA polymerase subunit 2 hybrid-binding" evidence="18">
    <location>
        <begin position="1136"/>
        <end position="1507"/>
    </location>
</feature>
<dbReference type="InterPro" id="IPR001680">
    <property type="entry name" value="WD40_rpt"/>
</dbReference>
<organism evidence="25 26">
    <name type="scientific">Tripterygium wilfordii</name>
    <name type="common">Thunder God vine</name>
    <dbReference type="NCBI Taxonomy" id="458696"/>
    <lineage>
        <taxon>Eukaryota</taxon>
        <taxon>Viridiplantae</taxon>
        <taxon>Streptophyta</taxon>
        <taxon>Embryophyta</taxon>
        <taxon>Tracheophyta</taxon>
        <taxon>Spermatophyta</taxon>
        <taxon>Magnoliopsida</taxon>
        <taxon>eudicotyledons</taxon>
        <taxon>Gunneridae</taxon>
        <taxon>Pentapetalae</taxon>
        <taxon>rosids</taxon>
        <taxon>fabids</taxon>
        <taxon>Celastrales</taxon>
        <taxon>Celastraceae</taxon>
        <taxon>Tripterygium</taxon>
    </lineage>
</organism>
<keyword evidence="5" id="KW-0963">Cytoplasm</keyword>
<evidence type="ECO:0000259" key="23">
    <source>
        <dbReference type="Pfam" id="PF04566"/>
    </source>
</evidence>
<gene>
    <name evidence="25" type="ORF">HS088_TW09G00958</name>
</gene>
<dbReference type="EMBL" id="JAAARO010000009">
    <property type="protein sequence ID" value="KAF5742896.1"/>
    <property type="molecule type" value="Genomic_DNA"/>
</dbReference>
<evidence type="ECO:0000256" key="12">
    <source>
        <dbReference type="ARBA" id="ARBA00023212"/>
    </source>
</evidence>
<dbReference type="Pfam" id="PF04566">
    <property type="entry name" value="RNA_pol_Rpb2_4"/>
    <property type="match status" value="1"/>
</dbReference>
<keyword evidence="6 17" id="KW-0808">Transferase</keyword>
<dbReference type="GO" id="GO:0005885">
    <property type="term" value="C:Arp2/3 protein complex"/>
    <property type="evidence" value="ECO:0007669"/>
    <property type="project" value="UniProtKB-ARBA"/>
</dbReference>
<evidence type="ECO:0000256" key="7">
    <source>
        <dbReference type="ARBA" id="ARBA00022695"/>
    </source>
</evidence>
<dbReference type="FunFam" id="2.40.50.150:FF:000005">
    <property type="entry name" value="DNA-directed RNA polymerase subunit beta"/>
    <property type="match status" value="1"/>
</dbReference>
<dbReference type="PROSITE" id="PS50082">
    <property type="entry name" value="WD_REPEATS_2"/>
    <property type="match status" value="2"/>
</dbReference>
<dbReference type="FunFam" id="3.90.1800.10:FF:000006">
    <property type="entry name" value="DNA-directed RNA polymerase subunit beta"/>
    <property type="match status" value="1"/>
</dbReference>
<evidence type="ECO:0000256" key="1">
    <source>
        <dbReference type="ARBA" id="ARBA00004245"/>
    </source>
</evidence>
<evidence type="ECO:0000259" key="24">
    <source>
        <dbReference type="Pfam" id="PF04567"/>
    </source>
</evidence>
<evidence type="ECO:0000256" key="2">
    <source>
        <dbReference type="ARBA" id="ARBA00006260"/>
    </source>
</evidence>
<dbReference type="InterPro" id="IPR007645">
    <property type="entry name" value="RNA_pol_Rpb2_3"/>
</dbReference>
<proteinExistence type="inferred from homology"/>
<comment type="function">
    <text evidence="17">DNA-dependent RNA polymerase catalyzes the transcription of DNA into RNA using the four ribonucleoside triphosphates as substrates.</text>
</comment>
<dbReference type="Pfam" id="PF04561">
    <property type="entry name" value="RNA_pol_Rpb2_2"/>
    <property type="match status" value="1"/>
</dbReference>
<evidence type="ECO:0000256" key="8">
    <source>
        <dbReference type="ARBA" id="ARBA00022723"/>
    </source>
</evidence>
<feature type="repeat" description="WD" evidence="16">
    <location>
        <begin position="50"/>
        <end position="82"/>
    </location>
</feature>
<feature type="domain" description="RNA polymerase Rpb2" evidence="22">
    <location>
        <begin position="911"/>
        <end position="968"/>
    </location>
</feature>
<dbReference type="Gene3D" id="2.130.10.10">
    <property type="entry name" value="YVTN repeat-like/Quinoprotein amine dehydrogenase"/>
    <property type="match status" value="1"/>
</dbReference>
<dbReference type="SUPFAM" id="SSF64484">
    <property type="entry name" value="beta and beta-prime subunits of DNA dependent RNA-polymerase"/>
    <property type="match status" value="1"/>
</dbReference>
<evidence type="ECO:0000256" key="4">
    <source>
        <dbReference type="ARBA" id="ARBA00022478"/>
    </source>
</evidence>
<feature type="domain" description="RNA polymerase Rpb2" evidence="19">
    <location>
        <begin position="1509"/>
        <end position="1606"/>
    </location>
</feature>
<evidence type="ECO:0000256" key="16">
    <source>
        <dbReference type="PROSITE-ProRule" id="PRU00221"/>
    </source>
</evidence>
<dbReference type="Pfam" id="PF00400">
    <property type="entry name" value="WD40"/>
    <property type="match status" value="2"/>
</dbReference>
<dbReference type="Gene3D" id="3.90.1800.10">
    <property type="entry name" value="RNA polymerase alpha subunit dimerisation domain"/>
    <property type="match status" value="1"/>
</dbReference>
<keyword evidence="7 17" id="KW-0548">Nucleotidyltransferase</keyword>
<evidence type="ECO:0000256" key="15">
    <source>
        <dbReference type="ARBA" id="ARBA00065908"/>
    </source>
</evidence>
<dbReference type="FunCoup" id="A0A7J7D9Z0">
    <property type="interactions" value="1811"/>
</dbReference>
<dbReference type="InterPro" id="IPR007642">
    <property type="entry name" value="RNA_pol_Rpb2_2"/>
</dbReference>
<evidence type="ECO:0000313" key="25">
    <source>
        <dbReference type="EMBL" id="KAF5742896.1"/>
    </source>
</evidence>
<sequence>MATIEAHQFSRCITCHAWSPDRSMVAVCPNNNEVHIYRRVQDNWEKLHVLQKHDQIVSAVDWSCRSNRIVTVSHDRNSYVWNQEGPEWVPTLVILRLNRAALCVQWSPRENKFAVGSGAKTVCICYYEQDNNWWVSKLIRKRHDSSVTSVAWHPNNIFLATTSTDGKCRIFSTFIKGVDQRDSKGGSSSDSKFGEQILQLDLSSSWAFGVKWSPSGNTLAYVGHNSMIYFVDDVGPSPLAQNVALRDLPLRDVLFVSEKMVIGVGFDCNPMVFAADERGIWSFVRFLGERKSVSSGSKYGSQFSEAFGKLYGQSKQGLSNDAMEPSRPRGGIHENCINCIVPLSEAGSSRTMRFSTSGKTVKESKRLFVLHSSVIPCCAAKVLRSSLISQTLNVTAFRLLVLLHKLIIRICLMAESSVAKEFMDMNSGGEKLSNGSKMMDLDDYDDDDDDIGYSILSDLGEQTLTAFCRKAAASFFDEYGLISHQINSYNDFINNSLQSVFDSFGDIIVQPGYDPSKKGENEWRHASVSFGKVTLDRPSFWAGTEGNELKMLPRHARLQNMTYSSKMKVEVRVQVYTEKLVRSDKFKTGKEQYLERHVLSDDTTNIIIGRIPVMVNSELCWMKDAEKADCDFDHGGYFLIKGAEKVFIAQEQSCLTRLWISNIQGWTVAYRSEFKRNRLIVRIVEIPEIENIKGGKKVLNVYFLSTEIPLWILFFALGVSSDREVVDLIDFKSEDANVVNLLFASIYDADKNCDDFRREKKALNHVEKLIKGTQFPPVESIEECINMYLFPNLRGLRQKACFLGYVVKCLLQARTGLRKCDNRDSFRNKRLDLSCELLKRELKLHIGHAQKRMVKALQRDLYGDRMVRPIEHYLDASIITNGLSRAFSTGAWSHPFKRMERISGVVANVGRANPLQTMVGSRKTRQQVLYTGKVGDARYPHPSHWGKVCFLSTPDGENCGLVKNMSMTGLVSTSILEPLVEKLFESGMDKLVEDDFASLHGKDKVFLNGDWVGVCKDSHSFVAELRSKRRRKELPHQIEIKRDEQQQEVRIFSDAGRILRPLLVVENLNKIKSFKGENYTFQNLMDRGIVELVGPEEEEDCLTAWSIKHLLMEVEKQTIKYTHCELDMSFLLGLSCGIIPFANHDHARRVLYQAQKHSQQAIGFSTTNPNIRVDALSHQLHYPQRPLFRTVASDCLGKPGYPLGHNGIMPKPEYFNGQNAIVAVNVHLGYNQEDSLVMNRASLQRGMFRSEHIRSYKADVDNKELSEKRKNIEDSVNFGKIESKIGRVDSLDDDGFPSIGANLQSGDIIIGRFAESGADHSIKLKHTERGMVQKVVLSSNDDGKNFAVVSLRQVRSPTLGDKFSSMHGQKGVLGFLDHQENFPFTIQGIVPDIVINPHAFPSRQTPGQLLEAALGKGIACGGSMRYATPFSALSVDAISEQLHRAGFSRWGKERVYSGRTGEMIRSLIFMGPTFYQRLVHMAEDKVKFRNTGPVHPLTRQPVADRKRFGGVKFGEMERDCLIAHGASANLHERLFTLSDSSQMHICQNCKSVANVIQRAVSSGRKIRGPYCRICESADDIVKANVPYGAKLLCQELFSMGIGLKFDTELC</sequence>
<feature type="domain" description="RNA polymerase beta subunit protrusion" evidence="21">
    <location>
        <begin position="480"/>
        <end position="865"/>
    </location>
</feature>
<keyword evidence="12" id="KW-0206">Cytoskeleton</keyword>
<keyword evidence="8" id="KW-0479">Metal-binding</keyword>
<comment type="similarity">
    <text evidence="3 17">Belongs to the RNA polymerase beta chain family.</text>
</comment>
<dbReference type="InterPro" id="IPR037033">
    <property type="entry name" value="DNA-dir_RNAP_su2_hyb_sf"/>
</dbReference>
<dbReference type="InterPro" id="IPR036322">
    <property type="entry name" value="WD40_repeat_dom_sf"/>
</dbReference>